<proteinExistence type="predicted"/>
<reference evidence="1 2" key="1">
    <citation type="submission" date="2024-03" db="EMBL/GenBank/DDBJ databases">
        <authorList>
            <person name="Martinez-Hernandez J."/>
        </authorList>
    </citation>
    <scope>NUCLEOTIDE SEQUENCE [LARGE SCALE GENOMIC DNA]</scope>
</reference>
<name>A0AAV1X297_LUPLU</name>
<keyword evidence="2" id="KW-1185">Reference proteome</keyword>
<sequence>MMQTLPLVNSPEAVIKRFEQRDCAVDSTGIAEYLRALVVTNAIAEYLRYEESGNLLAFLRWYTLNCSYSCSIILKFSFQELKQRASGNSDETFLSPGISEKQPLHVVMKSHEEDVGNFTSVIKEFDSMIPLLRIYP</sequence>
<evidence type="ECO:0000313" key="2">
    <source>
        <dbReference type="Proteomes" id="UP001497480"/>
    </source>
</evidence>
<dbReference type="Proteomes" id="UP001497480">
    <property type="component" value="Unassembled WGS sequence"/>
</dbReference>
<gene>
    <name evidence="1" type="ORF">LLUT_LOCUS16308</name>
</gene>
<evidence type="ECO:0000313" key="1">
    <source>
        <dbReference type="EMBL" id="CAL0315248.1"/>
    </source>
</evidence>
<dbReference type="EMBL" id="CAXHTB010000011">
    <property type="protein sequence ID" value="CAL0315248.1"/>
    <property type="molecule type" value="Genomic_DNA"/>
</dbReference>
<protein>
    <submittedName>
        <fullName evidence="1">Uncharacterized protein</fullName>
    </submittedName>
</protein>
<organism evidence="1 2">
    <name type="scientific">Lupinus luteus</name>
    <name type="common">European yellow lupine</name>
    <dbReference type="NCBI Taxonomy" id="3873"/>
    <lineage>
        <taxon>Eukaryota</taxon>
        <taxon>Viridiplantae</taxon>
        <taxon>Streptophyta</taxon>
        <taxon>Embryophyta</taxon>
        <taxon>Tracheophyta</taxon>
        <taxon>Spermatophyta</taxon>
        <taxon>Magnoliopsida</taxon>
        <taxon>eudicotyledons</taxon>
        <taxon>Gunneridae</taxon>
        <taxon>Pentapetalae</taxon>
        <taxon>rosids</taxon>
        <taxon>fabids</taxon>
        <taxon>Fabales</taxon>
        <taxon>Fabaceae</taxon>
        <taxon>Papilionoideae</taxon>
        <taxon>50 kb inversion clade</taxon>
        <taxon>genistoids sensu lato</taxon>
        <taxon>core genistoids</taxon>
        <taxon>Genisteae</taxon>
        <taxon>Lupinus</taxon>
    </lineage>
</organism>
<accession>A0AAV1X297</accession>
<comment type="caution">
    <text evidence="1">The sequence shown here is derived from an EMBL/GenBank/DDBJ whole genome shotgun (WGS) entry which is preliminary data.</text>
</comment>
<dbReference type="AlphaFoldDB" id="A0AAV1X297"/>